<accession>A0A4P6HNH6</accession>
<dbReference type="EMBL" id="CP026538">
    <property type="protein sequence ID" value="QAZ68793.1"/>
    <property type="molecule type" value="Genomic_DNA"/>
</dbReference>
<dbReference type="OrthoDB" id="5469328at2"/>
<feature type="domain" description="Trehalose-6-phosphate phosphatase helical bundle" evidence="1">
    <location>
        <begin position="13"/>
        <end position="100"/>
    </location>
</feature>
<evidence type="ECO:0000313" key="4">
    <source>
        <dbReference type="Proteomes" id="UP000293296"/>
    </source>
</evidence>
<evidence type="ECO:0000259" key="1">
    <source>
        <dbReference type="Pfam" id="PF18572"/>
    </source>
</evidence>
<dbReference type="InterPro" id="IPR049063">
    <property type="entry name" value="T6PP_C"/>
</dbReference>
<proteinExistence type="predicted"/>
<dbReference type="Pfam" id="PF18572">
    <property type="entry name" value="T6PP_N"/>
    <property type="match status" value="1"/>
</dbReference>
<evidence type="ECO:0000259" key="2">
    <source>
        <dbReference type="Pfam" id="PF21141"/>
    </source>
</evidence>
<dbReference type="AlphaFoldDB" id="A0A4P6HNH6"/>
<organism evidence="3 4">
    <name type="scientific">Solidesulfovibrio carbinolicus</name>
    <dbReference type="NCBI Taxonomy" id="296842"/>
    <lineage>
        <taxon>Bacteria</taxon>
        <taxon>Pseudomonadati</taxon>
        <taxon>Thermodesulfobacteriota</taxon>
        <taxon>Desulfovibrionia</taxon>
        <taxon>Desulfovibrionales</taxon>
        <taxon>Desulfovibrionaceae</taxon>
        <taxon>Solidesulfovibrio</taxon>
    </lineage>
</organism>
<dbReference type="InterPro" id="IPR023214">
    <property type="entry name" value="HAD_sf"/>
</dbReference>
<protein>
    <submittedName>
        <fullName evidence="3">Uncharacterized protein</fullName>
    </submittedName>
</protein>
<keyword evidence="4" id="KW-1185">Reference proteome</keyword>
<evidence type="ECO:0000313" key="3">
    <source>
        <dbReference type="EMBL" id="QAZ68793.1"/>
    </source>
</evidence>
<gene>
    <name evidence="3" type="ORF">C3Y92_16745</name>
</gene>
<dbReference type="RefSeq" id="WP_129354579.1">
    <property type="nucleotide sequence ID" value="NZ_CP026538.1"/>
</dbReference>
<dbReference type="InterPro" id="IPR041064">
    <property type="entry name" value="T6PP_helical"/>
</dbReference>
<dbReference type="Pfam" id="PF21141">
    <property type="entry name" value="T6PP_C"/>
    <property type="match status" value="1"/>
</dbReference>
<dbReference type="Gene3D" id="3.40.50.1000">
    <property type="entry name" value="HAD superfamily/HAD-like"/>
    <property type="match status" value="2"/>
</dbReference>
<dbReference type="Proteomes" id="UP000293296">
    <property type="component" value="Chromosome"/>
</dbReference>
<feature type="domain" description="Trehalose-6-phosphate phosphatase C-terminal" evidence="2">
    <location>
        <begin position="132"/>
        <end position="390"/>
    </location>
</feature>
<name>A0A4P6HNH6_9BACT</name>
<reference evidence="3 4" key="1">
    <citation type="submission" date="2018-02" db="EMBL/GenBank/DDBJ databases">
        <title>Genome sequence of Desulfovibrio carbinolicus DSM 3852.</title>
        <authorList>
            <person name="Wilbanks E."/>
            <person name="Skennerton C.T."/>
            <person name="Orphan V.J."/>
        </authorList>
    </citation>
    <scope>NUCLEOTIDE SEQUENCE [LARGE SCALE GENOMIC DNA]</scope>
    <source>
        <strain evidence="3 4">DSM 3852</strain>
    </source>
</reference>
<sequence>MPTPPTPGGPPASLEDLKQLLDRAASARRAAAAAILAGRPVPPEAMAAIARLAADLRRCAGRDHVAALGHSEDASLRLDLGLEIEQLDNDALYLEDGREALRKRLGKRRPGLGDAVRRGLKAIAGETFNTLICDADALFRPAGHRLATSFQPAWNAVAAGRFAMARSSHPVLWTDAPLPSLLARAALPPQTFAYAGSLGRQWQTVVGDQGQAALSREKTELTQAMAERIQTLMASPDRLPFLWIGSGLQLCQGEISIARQDAARSVDEDDSLTLLEHIHDAVDAIDPQRQHFRVDDDGYDVTITPTSANRDLWNDFSPAEGLRNIDQALGLDLANGPHLVCAAGSPGVALLAALAAHTPNLRAILVTDRADLAARATDICPHTAIVRHPDTVASILSAAAP</sequence>
<dbReference type="KEGG" id="dcb:C3Y92_16745"/>